<organism evidence="1">
    <name type="scientific">marine metagenome</name>
    <dbReference type="NCBI Taxonomy" id="408172"/>
    <lineage>
        <taxon>unclassified sequences</taxon>
        <taxon>metagenomes</taxon>
        <taxon>ecological metagenomes</taxon>
    </lineage>
</organism>
<dbReference type="EMBL" id="UINC01003445">
    <property type="protein sequence ID" value="SVA06380.1"/>
    <property type="molecule type" value="Genomic_DNA"/>
</dbReference>
<protein>
    <submittedName>
        <fullName evidence="1">Uncharacterized protein</fullName>
    </submittedName>
</protein>
<dbReference type="AlphaFoldDB" id="A0A381SQV0"/>
<feature type="non-terminal residue" evidence="1">
    <location>
        <position position="1"/>
    </location>
</feature>
<gene>
    <name evidence="1" type="ORF">METZ01_LOCUS59234</name>
</gene>
<name>A0A381SQV0_9ZZZZ</name>
<sequence>VSNLKYPWIQADQCSLSSLTNDLVSQPS</sequence>
<proteinExistence type="predicted"/>
<evidence type="ECO:0000313" key="1">
    <source>
        <dbReference type="EMBL" id="SVA06380.1"/>
    </source>
</evidence>
<reference evidence="1" key="1">
    <citation type="submission" date="2018-05" db="EMBL/GenBank/DDBJ databases">
        <authorList>
            <person name="Lanie J.A."/>
            <person name="Ng W.-L."/>
            <person name="Kazmierczak K.M."/>
            <person name="Andrzejewski T.M."/>
            <person name="Davidsen T.M."/>
            <person name="Wayne K.J."/>
            <person name="Tettelin H."/>
            <person name="Glass J.I."/>
            <person name="Rusch D."/>
            <person name="Podicherti R."/>
            <person name="Tsui H.-C.T."/>
            <person name="Winkler M.E."/>
        </authorList>
    </citation>
    <scope>NUCLEOTIDE SEQUENCE</scope>
</reference>
<accession>A0A381SQV0</accession>